<feature type="domain" description="MucBP" evidence="10">
    <location>
        <begin position="388"/>
        <end position="429"/>
    </location>
</feature>
<reference evidence="11 12" key="1">
    <citation type="submission" date="2017-05" db="EMBL/GenBank/DDBJ databases">
        <title>The Genome Sequence of Enterococcus sp. 8G7_MSG3316.</title>
        <authorList>
            <consortium name="The Broad Institute Genomics Platform"/>
            <consortium name="The Broad Institute Genomic Center for Infectious Diseases"/>
            <person name="Earl A."/>
            <person name="Manson A."/>
            <person name="Schwartman J."/>
            <person name="Gilmore M."/>
            <person name="Abouelleil A."/>
            <person name="Cao P."/>
            <person name="Chapman S."/>
            <person name="Cusick C."/>
            <person name="Shea T."/>
            <person name="Young S."/>
            <person name="Neafsey D."/>
            <person name="Nusbaum C."/>
            <person name="Birren B."/>
        </authorList>
    </citation>
    <scope>NUCLEOTIDE SEQUENCE [LARGE SCALE GENOMIC DNA]</scope>
    <source>
        <strain evidence="11 12">8G7_MSG3316</strain>
    </source>
</reference>
<dbReference type="RefSeq" id="WP_086273893.1">
    <property type="nucleotide sequence ID" value="NZ_NGKU01000001.1"/>
</dbReference>
<evidence type="ECO:0000313" key="12">
    <source>
        <dbReference type="Proteomes" id="UP000195043"/>
    </source>
</evidence>
<feature type="signal peptide" evidence="8">
    <location>
        <begin position="1"/>
        <end position="33"/>
    </location>
</feature>
<feature type="domain" description="MucBP" evidence="10">
    <location>
        <begin position="316"/>
        <end position="376"/>
    </location>
</feature>
<accession>A0A242A4A7</accession>
<keyword evidence="3 8" id="KW-0732">Signal</keyword>
<name>A0A242A4A7_9ENTE</name>
<evidence type="ECO:0000256" key="6">
    <source>
        <dbReference type="SAM" id="MobiDB-lite"/>
    </source>
</evidence>
<evidence type="ECO:0000256" key="5">
    <source>
        <dbReference type="ARBA" id="ARBA00023088"/>
    </source>
</evidence>
<evidence type="ECO:0008006" key="13">
    <source>
        <dbReference type="Google" id="ProtNLM"/>
    </source>
</evidence>
<feature type="region of interest" description="Disordered" evidence="6">
    <location>
        <begin position="530"/>
        <end position="628"/>
    </location>
</feature>
<evidence type="ECO:0000256" key="4">
    <source>
        <dbReference type="ARBA" id="ARBA00022737"/>
    </source>
</evidence>
<sequence>MSRVALVKKKKFKKKVATSVMMVGLLVAPSALEAVSATLNVQAITAEAATATTVNASSEWNWNTDDGKYLGSGGAKKISLSNGDTLGFYQTSAGGDIKVHYYQTGVQDFTVGSISASATGTQTRTYDTSLFIENPVTIQLTLSITAKDVAPVETVQAPSNVGVNSAGNYISATVQAGTSTFAYDANGNMISEGGTWTDGTNAPIDLVRSLTPGEQFYVVSMNPETEVWSEKTWSTYKADPVSTSIDVIGQVVGTGEILWSDTKSGTVGSQITFSSQKVDGYTLASVLSQTITLAEDNPTVVFYYTKDAPAIKYGTLTTKHVDENGEEIADTATEQVEVGDTYTTTAPNIDGYKLLGDATKTGTMLSESGKIETFIYVKNQKEVKKGTIRMNYVDLKNNPIAEPTLHEATLGEEIAISAKDVAGYRFLGETVTWYITLDQEGITDYYFVYDKNEEASNKDVAPATNVQFVKDSNGTQISASVEQFLDFVVVQDGEILVKKQAVSIARAVIVDLTVELSRAILPGETVEYYTLDNDGNRSETGTLTLAQTEPGTDEGTDTGTEPGTNQGTESDTDSDTNTDGEEVEYANSGSQPNKDTNKTSTTTKESTKAKSNTQTSSKKLPKTGSETMSSALMTSGGLSLILAALIIFRKRFTTFDSRK</sequence>
<protein>
    <recommendedName>
        <fullName evidence="13">Gram-positive cocci surface proteins LPxTG domain-containing protein</fullName>
    </recommendedName>
</protein>
<feature type="compositionally biased region" description="Polar residues" evidence="6">
    <location>
        <begin position="538"/>
        <end position="547"/>
    </location>
</feature>
<comment type="caution">
    <text evidence="11">The sequence shown here is derived from an EMBL/GenBank/DDBJ whole genome shotgun (WGS) entry which is preliminary data.</text>
</comment>
<keyword evidence="7" id="KW-1133">Transmembrane helix</keyword>
<dbReference type="Pfam" id="PF00746">
    <property type="entry name" value="Gram_pos_anchor"/>
    <property type="match status" value="1"/>
</dbReference>
<dbReference type="NCBIfam" id="TIGR01167">
    <property type="entry name" value="LPXTG_anchor"/>
    <property type="match status" value="1"/>
</dbReference>
<gene>
    <name evidence="11" type="ORF">A5886_000953</name>
</gene>
<keyword evidence="7" id="KW-0472">Membrane</keyword>
<dbReference type="OrthoDB" id="2184730at2"/>
<feature type="compositionally biased region" description="Low complexity" evidence="6">
    <location>
        <begin position="598"/>
        <end position="613"/>
    </location>
</feature>
<feature type="compositionally biased region" description="Low complexity" evidence="6">
    <location>
        <begin position="557"/>
        <end position="569"/>
    </location>
</feature>
<dbReference type="InterPro" id="IPR009459">
    <property type="entry name" value="MucBP_dom"/>
</dbReference>
<feature type="compositionally biased region" description="Polar residues" evidence="6">
    <location>
        <begin position="614"/>
        <end position="628"/>
    </location>
</feature>
<organism evidence="11 12">
    <name type="scientific">Candidatus Enterococcus testudinis</name>
    <dbReference type="NCBI Taxonomy" id="1834191"/>
    <lineage>
        <taxon>Bacteria</taxon>
        <taxon>Bacillati</taxon>
        <taxon>Bacillota</taxon>
        <taxon>Bacilli</taxon>
        <taxon>Lactobacillales</taxon>
        <taxon>Enterococcaceae</taxon>
        <taxon>Enterococcus</taxon>
    </lineage>
</organism>
<dbReference type="Pfam" id="PF06458">
    <property type="entry name" value="MucBP"/>
    <property type="match status" value="3"/>
</dbReference>
<feature type="transmembrane region" description="Helical" evidence="7">
    <location>
        <begin position="628"/>
        <end position="648"/>
    </location>
</feature>
<keyword evidence="12" id="KW-1185">Reference proteome</keyword>
<proteinExistence type="predicted"/>
<keyword evidence="4" id="KW-0677">Repeat</keyword>
<feature type="compositionally biased region" description="Acidic residues" evidence="6">
    <location>
        <begin position="570"/>
        <end position="584"/>
    </location>
</feature>
<feature type="chain" id="PRO_5038895292" description="Gram-positive cocci surface proteins LPxTG domain-containing protein" evidence="8">
    <location>
        <begin position="34"/>
        <end position="659"/>
    </location>
</feature>
<keyword evidence="2" id="KW-0964">Secreted</keyword>
<keyword evidence="7" id="KW-0812">Transmembrane</keyword>
<dbReference type="STRING" id="1834191.A5886_000953"/>
<dbReference type="Proteomes" id="UP000195043">
    <property type="component" value="Unassembled WGS sequence"/>
</dbReference>
<feature type="domain" description="MucBP" evidence="10">
    <location>
        <begin position="259"/>
        <end position="305"/>
    </location>
</feature>
<keyword evidence="5" id="KW-0572">Peptidoglycan-anchor</keyword>
<feature type="domain" description="Gram-positive cocci surface proteins LPxTG" evidence="9">
    <location>
        <begin position="613"/>
        <end position="651"/>
    </location>
</feature>
<evidence type="ECO:0000256" key="8">
    <source>
        <dbReference type="SAM" id="SignalP"/>
    </source>
</evidence>
<evidence type="ECO:0000256" key="7">
    <source>
        <dbReference type="SAM" id="Phobius"/>
    </source>
</evidence>
<dbReference type="EMBL" id="NGKU01000001">
    <property type="protein sequence ID" value="OTN75877.1"/>
    <property type="molecule type" value="Genomic_DNA"/>
</dbReference>
<evidence type="ECO:0000256" key="2">
    <source>
        <dbReference type="ARBA" id="ARBA00022525"/>
    </source>
</evidence>
<evidence type="ECO:0000259" key="9">
    <source>
        <dbReference type="Pfam" id="PF00746"/>
    </source>
</evidence>
<dbReference type="AlphaFoldDB" id="A0A242A4A7"/>
<dbReference type="Gene3D" id="3.10.20.320">
    <property type="entry name" value="Putative peptidoglycan bound protein (lpxtg motif)"/>
    <property type="match status" value="3"/>
</dbReference>
<evidence type="ECO:0000256" key="3">
    <source>
        <dbReference type="ARBA" id="ARBA00022729"/>
    </source>
</evidence>
<evidence type="ECO:0000259" key="10">
    <source>
        <dbReference type="Pfam" id="PF06458"/>
    </source>
</evidence>
<keyword evidence="1" id="KW-0134">Cell wall</keyword>
<evidence type="ECO:0000313" key="11">
    <source>
        <dbReference type="EMBL" id="OTN75877.1"/>
    </source>
</evidence>
<dbReference type="InterPro" id="IPR019931">
    <property type="entry name" value="LPXTG_anchor"/>
</dbReference>
<evidence type="ECO:0000256" key="1">
    <source>
        <dbReference type="ARBA" id="ARBA00022512"/>
    </source>
</evidence>